<keyword evidence="6 14" id="KW-0479">Metal-binding</keyword>
<dbReference type="SMART" id="SM00278">
    <property type="entry name" value="HhH1"/>
    <property type="match status" value="3"/>
</dbReference>
<keyword evidence="14" id="KW-0464">Manganese</keyword>
<feature type="binding site" evidence="14">
    <location>
        <position position="317"/>
    </location>
    <ligand>
        <name>NAD(+)</name>
        <dbReference type="ChEBI" id="CHEBI:57540"/>
    </ligand>
</feature>
<dbReference type="CDD" id="cd00114">
    <property type="entry name" value="LIGANc"/>
    <property type="match status" value="1"/>
</dbReference>
<feature type="binding site" evidence="14">
    <location>
        <position position="121"/>
    </location>
    <ligand>
        <name>NAD(+)</name>
        <dbReference type="ChEBI" id="CHEBI:57540"/>
    </ligand>
</feature>
<proteinExistence type="inferred from homology"/>
<dbReference type="GO" id="GO:0003911">
    <property type="term" value="F:DNA ligase (NAD+) activity"/>
    <property type="evidence" value="ECO:0007669"/>
    <property type="project" value="UniProtKB-UniRule"/>
</dbReference>
<dbReference type="InterPro" id="IPR013840">
    <property type="entry name" value="DNAligase_N"/>
</dbReference>
<dbReference type="NCBIfam" id="TIGR00575">
    <property type="entry name" value="dnlj"/>
    <property type="match status" value="1"/>
</dbReference>
<dbReference type="PANTHER" id="PTHR23389:SF9">
    <property type="entry name" value="DNA LIGASE"/>
    <property type="match status" value="1"/>
</dbReference>
<feature type="binding site" evidence="14">
    <location>
        <position position="414"/>
    </location>
    <ligand>
        <name>Zn(2+)</name>
        <dbReference type="ChEBI" id="CHEBI:29105"/>
    </ligand>
</feature>
<dbReference type="Gene3D" id="3.30.470.30">
    <property type="entry name" value="DNA ligase/mRNA capping enzyme"/>
    <property type="match status" value="1"/>
</dbReference>
<dbReference type="Pfam" id="PF03120">
    <property type="entry name" value="OB_DNA_ligase"/>
    <property type="match status" value="1"/>
</dbReference>
<dbReference type="EMBL" id="MHRF01000007">
    <property type="protein sequence ID" value="OHA18239.1"/>
    <property type="molecule type" value="Genomic_DNA"/>
</dbReference>
<dbReference type="Pfam" id="PF01653">
    <property type="entry name" value="DNA_ligase_aden"/>
    <property type="match status" value="1"/>
</dbReference>
<comment type="catalytic activity">
    <reaction evidence="12 14">
        <text>NAD(+) + (deoxyribonucleotide)n-3'-hydroxyl + 5'-phospho-(deoxyribonucleotide)m = (deoxyribonucleotide)n+m + AMP + beta-nicotinamide D-nucleotide.</text>
        <dbReference type="EC" id="6.5.1.2"/>
    </reaction>
</comment>
<dbReference type="FunFam" id="2.40.50.140:FF:000012">
    <property type="entry name" value="DNA ligase"/>
    <property type="match status" value="1"/>
</dbReference>
<dbReference type="InterPro" id="IPR003583">
    <property type="entry name" value="Hlx-hairpin-Hlx_DNA-bd_motif"/>
</dbReference>
<feature type="binding site" evidence="14">
    <location>
        <position position="144"/>
    </location>
    <ligand>
        <name>NAD(+)</name>
        <dbReference type="ChEBI" id="CHEBI:57540"/>
    </ligand>
</feature>
<evidence type="ECO:0000259" key="15">
    <source>
        <dbReference type="PROSITE" id="PS50172"/>
    </source>
</evidence>
<gene>
    <name evidence="14" type="primary">ligA</name>
    <name evidence="16" type="ORF">A2664_02095</name>
</gene>
<dbReference type="PIRSF" id="PIRSF001604">
    <property type="entry name" value="LigA"/>
    <property type="match status" value="1"/>
</dbReference>
<dbReference type="PROSITE" id="PS01056">
    <property type="entry name" value="DNA_LIGASE_N2"/>
    <property type="match status" value="1"/>
</dbReference>
<keyword evidence="4 14" id="KW-0436">Ligase</keyword>
<dbReference type="InterPro" id="IPR001679">
    <property type="entry name" value="DNA_ligase"/>
</dbReference>
<evidence type="ECO:0000256" key="14">
    <source>
        <dbReference type="HAMAP-Rule" id="MF_01588"/>
    </source>
</evidence>
<dbReference type="GO" id="GO:0005829">
    <property type="term" value="C:cytosol"/>
    <property type="evidence" value="ECO:0007669"/>
    <property type="project" value="TreeGrafter"/>
</dbReference>
<evidence type="ECO:0000256" key="9">
    <source>
        <dbReference type="ARBA" id="ARBA00022842"/>
    </source>
</evidence>
<dbReference type="AlphaFoldDB" id="A0A1G2M554"/>
<dbReference type="Gene3D" id="2.40.50.140">
    <property type="entry name" value="Nucleic acid-binding proteins"/>
    <property type="match status" value="1"/>
</dbReference>
<dbReference type="InterPro" id="IPR004150">
    <property type="entry name" value="NAD_DNA_ligase_OB"/>
</dbReference>
<keyword evidence="11 14" id="KW-0234">DNA repair</keyword>
<dbReference type="SUPFAM" id="SSF47781">
    <property type="entry name" value="RuvA domain 2-like"/>
    <property type="match status" value="1"/>
</dbReference>
<evidence type="ECO:0000256" key="11">
    <source>
        <dbReference type="ARBA" id="ARBA00023204"/>
    </source>
</evidence>
<feature type="active site" description="N6-AMP-lysine intermediate" evidence="14">
    <location>
        <position position="123"/>
    </location>
</feature>
<evidence type="ECO:0000256" key="8">
    <source>
        <dbReference type="ARBA" id="ARBA00022833"/>
    </source>
</evidence>
<dbReference type="GO" id="GO:0006260">
    <property type="term" value="P:DNA replication"/>
    <property type="evidence" value="ECO:0007669"/>
    <property type="project" value="UniProtKB-KW"/>
</dbReference>
<dbReference type="Gene3D" id="3.40.50.10190">
    <property type="entry name" value="BRCT domain"/>
    <property type="match status" value="1"/>
</dbReference>
<protein>
    <recommendedName>
        <fullName evidence="3 14">DNA ligase</fullName>
        <ecNumber evidence="2 14">6.5.1.2</ecNumber>
    </recommendedName>
    <alternativeName>
        <fullName evidence="14">Polydeoxyribonucleotide synthase [NAD(+)]</fullName>
    </alternativeName>
</protein>
<accession>A0A1G2M554</accession>
<feature type="binding site" evidence="14">
    <location>
        <begin position="85"/>
        <end position="86"/>
    </location>
    <ligand>
        <name>NAD(+)</name>
        <dbReference type="ChEBI" id="CHEBI:57540"/>
    </ligand>
</feature>
<dbReference type="STRING" id="1802301.A2664_02095"/>
<keyword evidence="7 14" id="KW-0227">DNA damage</keyword>
<feature type="binding site" evidence="14">
    <location>
        <position position="178"/>
    </location>
    <ligand>
        <name>NAD(+)</name>
        <dbReference type="ChEBI" id="CHEBI:57540"/>
    </ligand>
</feature>
<evidence type="ECO:0000256" key="13">
    <source>
        <dbReference type="ARBA" id="ARBA00060881"/>
    </source>
</evidence>
<dbReference type="SUPFAM" id="SSF56091">
    <property type="entry name" value="DNA ligase/mRNA capping enzyme, catalytic domain"/>
    <property type="match status" value="1"/>
</dbReference>
<dbReference type="InterPro" id="IPR041663">
    <property type="entry name" value="DisA/LigA_HHH"/>
</dbReference>
<dbReference type="NCBIfam" id="NF005932">
    <property type="entry name" value="PRK07956.1"/>
    <property type="match status" value="1"/>
</dbReference>
<dbReference type="SUPFAM" id="SSF50249">
    <property type="entry name" value="Nucleic acid-binding proteins"/>
    <property type="match status" value="1"/>
</dbReference>
<dbReference type="SMART" id="SM00532">
    <property type="entry name" value="LIGANc"/>
    <property type="match status" value="1"/>
</dbReference>
<evidence type="ECO:0000313" key="16">
    <source>
        <dbReference type="EMBL" id="OHA18239.1"/>
    </source>
</evidence>
<dbReference type="GO" id="GO:0006281">
    <property type="term" value="P:DNA repair"/>
    <property type="evidence" value="ECO:0007669"/>
    <property type="project" value="UniProtKB-KW"/>
</dbReference>
<evidence type="ECO:0000256" key="3">
    <source>
        <dbReference type="ARBA" id="ARBA00013308"/>
    </source>
</evidence>
<comment type="function">
    <text evidence="1 14">DNA ligase that catalyzes the formation of phosphodiester linkages between 5'-phosphoryl and 3'-hydroxyl groups in double-stranded DNA using NAD as a coenzyme and as the energy source for the reaction. It is essential for DNA replication and repair of damaged DNA.</text>
</comment>
<evidence type="ECO:0000256" key="7">
    <source>
        <dbReference type="ARBA" id="ARBA00022763"/>
    </source>
</evidence>
<dbReference type="SMART" id="SM00292">
    <property type="entry name" value="BRCT"/>
    <property type="match status" value="1"/>
</dbReference>
<evidence type="ECO:0000256" key="2">
    <source>
        <dbReference type="ARBA" id="ARBA00012722"/>
    </source>
</evidence>
<evidence type="ECO:0000256" key="1">
    <source>
        <dbReference type="ARBA" id="ARBA00004067"/>
    </source>
</evidence>
<keyword evidence="9 14" id="KW-0460">Magnesium</keyword>
<dbReference type="CDD" id="cd17748">
    <property type="entry name" value="BRCT_DNA_ligase_like"/>
    <property type="match status" value="1"/>
</dbReference>
<dbReference type="EC" id="6.5.1.2" evidence="2 14"/>
<evidence type="ECO:0000313" key="17">
    <source>
        <dbReference type="Proteomes" id="UP000178873"/>
    </source>
</evidence>
<keyword evidence="8 14" id="KW-0862">Zinc</keyword>
<comment type="cofactor">
    <cofactor evidence="14">
        <name>Mg(2+)</name>
        <dbReference type="ChEBI" id="CHEBI:18420"/>
    </cofactor>
    <cofactor evidence="14">
        <name>Mn(2+)</name>
        <dbReference type="ChEBI" id="CHEBI:29035"/>
    </cofactor>
</comment>
<dbReference type="Gene3D" id="1.10.287.610">
    <property type="entry name" value="Helix hairpin bin"/>
    <property type="match status" value="1"/>
</dbReference>
<evidence type="ECO:0000256" key="5">
    <source>
        <dbReference type="ARBA" id="ARBA00022705"/>
    </source>
</evidence>
<dbReference type="InterPro" id="IPR013839">
    <property type="entry name" value="DNAligase_adenylation"/>
</dbReference>
<dbReference type="PROSITE" id="PS50172">
    <property type="entry name" value="BRCT"/>
    <property type="match status" value="1"/>
</dbReference>
<dbReference type="Proteomes" id="UP000178873">
    <property type="component" value="Unassembled WGS sequence"/>
</dbReference>
<comment type="similarity">
    <text evidence="13 14">Belongs to the NAD-dependent DNA ligase family. LigA subfamily.</text>
</comment>
<dbReference type="GO" id="GO:0003677">
    <property type="term" value="F:DNA binding"/>
    <property type="evidence" value="ECO:0007669"/>
    <property type="project" value="InterPro"/>
</dbReference>
<keyword evidence="5 14" id="KW-0235">DNA replication</keyword>
<dbReference type="GO" id="GO:0046872">
    <property type="term" value="F:metal ion binding"/>
    <property type="evidence" value="ECO:0007669"/>
    <property type="project" value="UniProtKB-KW"/>
</dbReference>
<dbReference type="Pfam" id="PF12826">
    <property type="entry name" value="HHH_2"/>
    <property type="match status" value="1"/>
</dbReference>
<feature type="binding site" evidence="14">
    <location>
        <position position="293"/>
    </location>
    <ligand>
        <name>NAD(+)</name>
        <dbReference type="ChEBI" id="CHEBI:57540"/>
    </ligand>
</feature>
<sequence length="669" mass="74856">MATVPASIKERILQLRKAIEQYRYDYHVLDKETISPVALDSLKYELVKLEEQYPELVTSDSPTQRVGGTPLPEFRKVTHKVAQWSFNDAFSPEDIIDFDLRVKRFLKSETGKDLVPTYTTELKIDGLKIILEYQKGLFIRAATRGDGRVGEDVTQNVRTIEAVPLRLSRSIDLIVEGEVWLPKSQLVVLNRIQKKKGESEFANPRNVAAGSIRQLDPKITASRKLAAFIYDIAETREIPSTQVKELETLRELGFKVNPHFRHCRSVPEIVAYWDEWRKKAPKEDYLIDGVVIKVNEREYQETLGYTGKAPRFGIAFKFPAEQVTTVVEDIVFQVGRTGVVTPVAVLKPVLVAGSTVSRATLHNEDEIRRLDVRVGDTIVLQKAGDVIPDIVSVVLPLRLKNTKPFVFPTHVSACGGDGRIERIEGQAAWRCADRNSGPQLARKFYYFVGKHAFDIEGLGPKVIDLLLEHKLITTFDDLFSLKRGDLINLPRFAEKSADNLLSAIEKARTTTLSRFLVSLSIPQVGEETAEDVALRFKTIEAIQSASRADFENISGVGPVVAQALSDWFSDRNNRALIKRLLKWVSIQQIQKQEGGVLVGKVFVLTGTLVSLSRDEAKQRIKLLGGEIAESVSKKTSFVVAGESAGSKLTKAQELGVQILSESEFFKMIS</sequence>
<dbReference type="Pfam" id="PF14520">
    <property type="entry name" value="HHH_5"/>
    <property type="match status" value="1"/>
</dbReference>
<evidence type="ECO:0000256" key="10">
    <source>
        <dbReference type="ARBA" id="ARBA00023027"/>
    </source>
</evidence>
<evidence type="ECO:0000256" key="4">
    <source>
        <dbReference type="ARBA" id="ARBA00022598"/>
    </source>
</evidence>
<organism evidence="16 17">
    <name type="scientific">Candidatus Taylorbacteria bacterium RIFCSPHIGHO2_01_FULL_46_22b</name>
    <dbReference type="NCBI Taxonomy" id="1802301"/>
    <lineage>
        <taxon>Bacteria</taxon>
        <taxon>Candidatus Tayloriibacteriota</taxon>
    </lineage>
</organism>
<dbReference type="InterPro" id="IPR036420">
    <property type="entry name" value="BRCT_dom_sf"/>
</dbReference>
<dbReference type="InterPro" id="IPR010994">
    <property type="entry name" value="RuvA_2-like"/>
</dbReference>
<dbReference type="Gene3D" id="1.10.150.20">
    <property type="entry name" value="5' to 3' exonuclease, C-terminal subdomain"/>
    <property type="match status" value="2"/>
</dbReference>
<keyword evidence="10 14" id="KW-0520">NAD</keyword>
<evidence type="ECO:0000256" key="6">
    <source>
        <dbReference type="ARBA" id="ARBA00022723"/>
    </source>
</evidence>
<dbReference type="Gene3D" id="6.20.10.30">
    <property type="match status" value="1"/>
</dbReference>
<dbReference type="InterPro" id="IPR001357">
    <property type="entry name" value="BRCT_dom"/>
</dbReference>
<feature type="domain" description="BRCT" evidence="15">
    <location>
        <begin position="592"/>
        <end position="669"/>
    </location>
</feature>
<dbReference type="SUPFAM" id="SSF52113">
    <property type="entry name" value="BRCT domain"/>
    <property type="match status" value="1"/>
</dbReference>
<evidence type="ECO:0000256" key="12">
    <source>
        <dbReference type="ARBA" id="ARBA00034005"/>
    </source>
</evidence>
<dbReference type="InterPro" id="IPR012340">
    <property type="entry name" value="NA-bd_OB-fold"/>
</dbReference>
<dbReference type="HAMAP" id="MF_01588">
    <property type="entry name" value="DNA_ligase_A"/>
    <property type="match status" value="1"/>
</dbReference>
<comment type="caution">
    <text evidence="16">The sequence shown here is derived from an EMBL/GenBank/DDBJ whole genome shotgun (WGS) entry which is preliminary data.</text>
</comment>
<reference evidence="16 17" key="1">
    <citation type="journal article" date="2016" name="Nat. Commun.">
        <title>Thousands of microbial genomes shed light on interconnected biogeochemical processes in an aquifer system.</title>
        <authorList>
            <person name="Anantharaman K."/>
            <person name="Brown C.T."/>
            <person name="Hug L.A."/>
            <person name="Sharon I."/>
            <person name="Castelle C.J."/>
            <person name="Probst A.J."/>
            <person name="Thomas B.C."/>
            <person name="Singh A."/>
            <person name="Wilkins M.J."/>
            <person name="Karaoz U."/>
            <person name="Brodie E.L."/>
            <person name="Williams K.H."/>
            <person name="Hubbard S.S."/>
            <person name="Banfield J.F."/>
        </authorList>
    </citation>
    <scope>NUCLEOTIDE SEQUENCE [LARGE SCALE GENOMIC DNA]</scope>
</reference>
<dbReference type="Pfam" id="PF00533">
    <property type="entry name" value="BRCT"/>
    <property type="match status" value="1"/>
</dbReference>
<comment type="caution">
    <text evidence="14">Lacks conserved residue(s) required for the propagation of feature annotation.</text>
</comment>
<dbReference type="InterPro" id="IPR033136">
    <property type="entry name" value="DNA_ligase_CS"/>
</dbReference>
<name>A0A1G2M554_9BACT</name>
<dbReference type="PANTHER" id="PTHR23389">
    <property type="entry name" value="CHROMOSOME TRANSMISSION FIDELITY FACTOR 18"/>
    <property type="match status" value="1"/>
</dbReference>